<comment type="caution">
    <text evidence="2">The sequence shown here is derived from an EMBL/GenBank/DDBJ whole genome shotgun (WGS) entry which is preliminary data.</text>
</comment>
<dbReference type="PANTHER" id="PTHR31739:SF25">
    <property type="entry name" value="(E,E)-GERANYLLINALOOL SYNTHASE"/>
    <property type="match status" value="1"/>
</dbReference>
<sequence>MTYLSSTSKSRFDTMIAKFLAQMSQANSYEPTFFDTALVAAIYKRDSFDVGIILNSMAGLNAVLSIATYGQETPKVRIEKAKAFLHESLKKWDPRGDAHLPRSLELVLRLYNILKGAGVEVDFPRREELEEMIENQSLTTEPRGHSLVKISTENEGYRVKTHSHSSHDCGIHCSPSETALALLGTKGDSSDLETYLSTTYQATNGRGIPSVYPTSLVEVSTVLETLSNSTTEHITRSNGSTQSLSPENEYVYRVSENCLGASAHLLLAKRFGDKNEAGELERVLLDELNKEGNDLLGKMDESCRILKTLMQSPLYKQSRDAITSLFSGICRSWWMGTHINTMSPSYLYAYMLFTSCFCQILDSEELGNSSFNPEDVQIRGPVAITQMAVRILTNQNSNGSWGEGMGGCLEETSLALLSLAKMISIPFLGLLYLDIKYAIERGLEVLSFAIAAKQPLQASKANWIFASTSAYRSNRLCEAFVLAAINDCKKTTSNIFERPDITDRRSQVALKLATFFHGLPNLREEPAFKLKGAAIESSFYVQKLKGMRLDIFPPTDSKEKDKYFNYIPVMWCIHNAMRKVWAPPVFIWDISVVSLFIFLVDEYMEGTVEKFSLKELAELRQGIESMFAIEGDWAAKMQTSWTSNGGNNTQAFIPLTRISSTPDGTPCSPSVTVALDVFSRWATYQMKYPSLQSASALDLHALHLESKNYLLYHLHQATDNQRLASQSGFNTSTPFRNPSMGYAPWLHTIGGGHIAATYALTWVSACLGNKVRGPGRDCFTGVKQKCMVWNANSHNAKELRMFNDYGSIPRDAEERNLNSTNFPEFFGSSDSQWLVPNPGGYDPEFSMLQRKAALLEAAQYERKRANMELSELFQEMRAEGHNGAKLADWFGLYFAGGNQFSDMYLFKDVTNSTR</sequence>
<dbReference type="PANTHER" id="PTHR31739">
    <property type="entry name" value="ENT-COPALYL DIPHOSPHATE SYNTHASE, CHLOROPLASTIC"/>
    <property type="match status" value="1"/>
</dbReference>
<dbReference type="GO" id="GO:0000287">
    <property type="term" value="F:magnesium ion binding"/>
    <property type="evidence" value="ECO:0007669"/>
    <property type="project" value="TreeGrafter"/>
</dbReference>
<comment type="similarity">
    <text evidence="1">Belongs to the terpene synthase family.</text>
</comment>
<dbReference type="Proteomes" id="UP000193144">
    <property type="component" value="Unassembled WGS sequence"/>
</dbReference>
<dbReference type="Gene3D" id="1.50.10.160">
    <property type="match status" value="1"/>
</dbReference>
<dbReference type="OrthoDB" id="2343925at2759"/>
<dbReference type="GO" id="GO:0010333">
    <property type="term" value="F:terpene synthase activity"/>
    <property type="evidence" value="ECO:0007669"/>
    <property type="project" value="InterPro"/>
</dbReference>
<evidence type="ECO:0000313" key="2">
    <source>
        <dbReference type="EMBL" id="ORY03144.1"/>
    </source>
</evidence>
<evidence type="ECO:0000256" key="1">
    <source>
        <dbReference type="ARBA" id="ARBA00006333"/>
    </source>
</evidence>
<dbReference type="InterPro" id="IPR050148">
    <property type="entry name" value="Terpene_synthase-like"/>
</dbReference>
<gene>
    <name evidence="2" type="ORF">BCR34DRAFT_573697</name>
</gene>
<name>A0A1Y1YZ49_9PLEO</name>
<dbReference type="EMBL" id="MCFA01000150">
    <property type="protein sequence ID" value="ORY03144.1"/>
    <property type="molecule type" value="Genomic_DNA"/>
</dbReference>
<evidence type="ECO:0000313" key="3">
    <source>
        <dbReference type="Proteomes" id="UP000193144"/>
    </source>
</evidence>
<accession>A0A1Y1YZ49</accession>
<dbReference type="GO" id="GO:0016102">
    <property type="term" value="P:diterpenoid biosynthetic process"/>
    <property type="evidence" value="ECO:0007669"/>
    <property type="project" value="TreeGrafter"/>
</dbReference>
<reference evidence="2 3" key="1">
    <citation type="submission" date="2016-07" db="EMBL/GenBank/DDBJ databases">
        <title>Pervasive Adenine N6-methylation of Active Genes in Fungi.</title>
        <authorList>
            <consortium name="DOE Joint Genome Institute"/>
            <person name="Mondo S.J."/>
            <person name="Dannebaum R.O."/>
            <person name="Kuo R.C."/>
            <person name="Labutti K."/>
            <person name="Haridas S."/>
            <person name="Kuo A."/>
            <person name="Salamov A."/>
            <person name="Ahrendt S.R."/>
            <person name="Lipzen A."/>
            <person name="Sullivan W."/>
            <person name="Andreopoulos W.B."/>
            <person name="Clum A."/>
            <person name="Lindquist E."/>
            <person name="Daum C."/>
            <person name="Ramamoorthy G.K."/>
            <person name="Gryganskyi A."/>
            <person name="Culley D."/>
            <person name="Magnuson J.K."/>
            <person name="James T.Y."/>
            <person name="O'Malley M.A."/>
            <person name="Stajich J.E."/>
            <person name="Spatafora J.W."/>
            <person name="Visel A."/>
            <person name="Grigoriev I.V."/>
        </authorList>
    </citation>
    <scope>NUCLEOTIDE SEQUENCE [LARGE SCALE GENOMIC DNA]</scope>
    <source>
        <strain evidence="2 3">CBS 115471</strain>
    </source>
</reference>
<protein>
    <submittedName>
        <fullName evidence="2">Uncharacterized protein</fullName>
    </submittedName>
</protein>
<keyword evidence="3" id="KW-1185">Reference proteome</keyword>
<dbReference type="AlphaFoldDB" id="A0A1Y1YZ49"/>
<organism evidence="2 3">
    <name type="scientific">Clohesyomyces aquaticus</name>
    <dbReference type="NCBI Taxonomy" id="1231657"/>
    <lineage>
        <taxon>Eukaryota</taxon>
        <taxon>Fungi</taxon>
        <taxon>Dikarya</taxon>
        <taxon>Ascomycota</taxon>
        <taxon>Pezizomycotina</taxon>
        <taxon>Dothideomycetes</taxon>
        <taxon>Pleosporomycetidae</taxon>
        <taxon>Pleosporales</taxon>
        <taxon>Lindgomycetaceae</taxon>
        <taxon>Clohesyomyces</taxon>
    </lineage>
</organism>
<proteinExistence type="inferred from homology"/>